<sequence length="650" mass="74261">MLLNTLSVSAIEVNTDWFLQLKNEIEKKDAEKLLQETEVSLYDAKDLQRNDLITRFLKELAFIHIYKTKDLESAMELLMEALKLDEGSKDKNNLIYTYFGIALIFEEVDDYFNSAQFLEQAIRLNREGQSEDLQILLKQKLGEVYTKMEEHEKAFVLYQDILNYAQDVRYPELEAKTWMKIARLEQLQQKYDAALKSLINALTIQRRIKDLENEARSLQSIGEIYASLGNTQRALENFKVALGLWDEISPNEMGLATTYNSVASLYLSEKLPENALANLKLALRNAQKSQHQPLIMSTYQLLSKAYKAMGDYQQAFEAQEIYVALDDFIQKEKEDRSILKMQNRYLINQKQSTIDELEFNRIQREFELEEETRSKNFIMILFGFAVIVLLLILAFLFNQKRNNRKLAAANAQVASQNKELQEANATKDKFFSIIGHDLKGPLNSLTSFSSLLMHHTESLSKEEIQMLATDLDKSLKNLFALLENLLEWSRSQTGNIEFKAELFDLTETLHKNVGLLSQQAENKKIKIQVTNIEPIPVKAHENSVNTVIRNLLSNAIKFTPEGGKIKLGITEKDEFWVVNIADSGVGMPESVVDKIFRIDTKHSTQGTAKEKGTGLGLILCKEFVEKNGGQISVKSKEGKGSLFSFTLPKT</sequence>
<dbReference type="PRINTS" id="PR00344">
    <property type="entry name" value="BCTRLSENSOR"/>
</dbReference>
<dbReference type="PROSITE" id="PS50109">
    <property type="entry name" value="HIS_KIN"/>
    <property type="match status" value="1"/>
</dbReference>
<gene>
    <name evidence="11" type="ORF">GCM10011506_15860</name>
</gene>
<dbReference type="PANTHER" id="PTHR43711">
    <property type="entry name" value="TWO-COMPONENT HISTIDINE KINASE"/>
    <property type="match status" value="1"/>
</dbReference>
<evidence type="ECO:0000256" key="3">
    <source>
        <dbReference type="ARBA" id="ARBA00022553"/>
    </source>
</evidence>
<dbReference type="Gene3D" id="3.30.565.10">
    <property type="entry name" value="Histidine kinase-like ATPase, C-terminal domain"/>
    <property type="match status" value="1"/>
</dbReference>
<comment type="catalytic activity">
    <reaction evidence="1">
        <text>ATP + protein L-histidine = ADP + protein N-phospho-L-histidine.</text>
        <dbReference type="EC" id="2.7.13.3"/>
    </reaction>
</comment>
<feature type="repeat" description="TPR" evidence="7">
    <location>
        <begin position="215"/>
        <end position="248"/>
    </location>
</feature>
<keyword evidence="9" id="KW-0472">Membrane</keyword>
<dbReference type="SMART" id="SM00388">
    <property type="entry name" value="HisKA"/>
    <property type="match status" value="1"/>
</dbReference>
<dbReference type="SMART" id="SM00387">
    <property type="entry name" value="HATPase_c"/>
    <property type="match status" value="1"/>
</dbReference>
<dbReference type="CDD" id="cd00082">
    <property type="entry name" value="HisKA"/>
    <property type="match status" value="1"/>
</dbReference>
<keyword evidence="6" id="KW-0902">Two-component regulatory system</keyword>
<keyword evidence="12" id="KW-1185">Reference proteome</keyword>
<evidence type="ECO:0000256" key="8">
    <source>
        <dbReference type="SAM" id="Coils"/>
    </source>
</evidence>
<dbReference type="InterPro" id="IPR050736">
    <property type="entry name" value="Sensor_HK_Regulatory"/>
</dbReference>
<dbReference type="Gene3D" id="1.25.40.10">
    <property type="entry name" value="Tetratricopeptide repeat domain"/>
    <property type="match status" value="1"/>
</dbReference>
<dbReference type="EC" id="2.7.13.3" evidence="2"/>
<evidence type="ECO:0000256" key="2">
    <source>
        <dbReference type="ARBA" id="ARBA00012438"/>
    </source>
</evidence>
<dbReference type="InterPro" id="IPR003661">
    <property type="entry name" value="HisK_dim/P_dom"/>
</dbReference>
<evidence type="ECO:0000259" key="10">
    <source>
        <dbReference type="PROSITE" id="PS50109"/>
    </source>
</evidence>
<keyword evidence="4" id="KW-0808">Transferase</keyword>
<dbReference type="Pfam" id="PF02518">
    <property type="entry name" value="HATPase_c"/>
    <property type="match status" value="1"/>
</dbReference>
<dbReference type="Gene3D" id="1.10.287.130">
    <property type="match status" value="1"/>
</dbReference>
<dbReference type="SMART" id="SM00028">
    <property type="entry name" value="TPR"/>
    <property type="match status" value="6"/>
</dbReference>
<accession>A0ABQ1LYB6</accession>
<dbReference type="InterPro" id="IPR036097">
    <property type="entry name" value="HisK_dim/P_sf"/>
</dbReference>
<dbReference type="SUPFAM" id="SSF48452">
    <property type="entry name" value="TPR-like"/>
    <property type="match status" value="2"/>
</dbReference>
<keyword evidence="9" id="KW-1133">Transmembrane helix</keyword>
<keyword evidence="5" id="KW-0418">Kinase</keyword>
<protein>
    <recommendedName>
        <fullName evidence="2">histidine kinase</fullName>
        <ecNumber evidence="2">2.7.13.3</ecNumber>
    </recommendedName>
</protein>
<dbReference type="Pfam" id="PF13181">
    <property type="entry name" value="TPR_8"/>
    <property type="match status" value="1"/>
</dbReference>
<keyword evidence="3" id="KW-0597">Phosphoprotein</keyword>
<dbReference type="PANTHER" id="PTHR43711:SF26">
    <property type="entry name" value="SENSOR HISTIDINE KINASE RCSC"/>
    <property type="match status" value="1"/>
</dbReference>
<keyword evidence="8" id="KW-0175">Coiled coil</keyword>
<dbReference type="Proteomes" id="UP000636010">
    <property type="component" value="Unassembled WGS sequence"/>
</dbReference>
<feature type="coiled-coil region" evidence="8">
    <location>
        <begin position="181"/>
        <end position="221"/>
    </location>
</feature>
<evidence type="ECO:0000256" key="4">
    <source>
        <dbReference type="ARBA" id="ARBA00022679"/>
    </source>
</evidence>
<dbReference type="SUPFAM" id="SSF47384">
    <property type="entry name" value="Homodimeric domain of signal transducing histidine kinase"/>
    <property type="match status" value="1"/>
</dbReference>
<reference evidence="12" key="1">
    <citation type="journal article" date="2019" name="Int. J. Syst. Evol. Microbiol.">
        <title>The Global Catalogue of Microorganisms (GCM) 10K type strain sequencing project: providing services to taxonomists for standard genome sequencing and annotation.</title>
        <authorList>
            <consortium name="The Broad Institute Genomics Platform"/>
            <consortium name="The Broad Institute Genome Sequencing Center for Infectious Disease"/>
            <person name="Wu L."/>
            <person name="Ma J."/>
        </authorList>
    </citation>
    <scope>NUCLEOTIDE SEQUENCE [LARGE SCALE GENOMIC DNA]</scope>
    <source>
        <strain evidence="12">CGMCC 1.10832</strain>
    </source>
</reference>
<proteinExistence type="predicted"/>
<name>A0ABQ1LYB6_9BACT</name>
<evidence type="ECO:0000256" key="9">
    <source>
        <dbReference type="SAM" id="Phobius"/>
    </source>
</evidence>
<keyword evidence="7" id="KW-0802">TPR repeat</keyword>
<organism evidence="11 12">
    <name type="scientific">Marivirga lumbricoides</name>
    <dbReference type="NCBI Taxonomy" id="1046115"/>
    <lineage>
        <taxon>Bacteria</taxon>
        <taxon>Pseudomonadati</taxon>
        <taxon>Bacteroidota</taxon>
        <taxon>Cytophagia</taxon>
        <taxon>Cytophagales</taxon>
        <taxon>Marivirgaceae</taxon>
        <taxon>Marivirga</taxon>
    </lineage>
</organism>
<evidence type="ECO:0000256" key="5">
    <source>
        <dbReference type="ARBA" id="ARBA00022777"/>
    </source>
</evidence>
<dbReference type="InterPro" id="IPR005467">
    <property type="entry name" value="His_kinase_dom"/>
</dbReference>
<comment type="caution">
    <text evidence="11">The sequence shown here is derived from an EMBL/GenBank/DDBJ whole genome shotgun (WGS) entry which is preliminary data.</text>
</comment>
<dbReference type="SUPFAM" id="SSF55874">
    <property type="entry name" value="ATPase domain of HSP90 chaperone/DNA topoisomerase II/histidine kinase"/>
    <property type="match status" value="1"/>
</dbReference>
<dbReference type="PROSITE" id="PS50005">
    <property type="entry name" value="TPR"/>
    <property type="match status" value="1"/>
</dbReference>
<evidence type="ECO:0000256" key="7">
    <source>
        <dbReference type="PROSITE-ProRule" id="PRU00339"/>
    </source>
</evidence>
<evidence type="ECO:0000313" key="11">
    <source>
        <dbReference type="EMBL" id="GGC31231.1"/>
    </source>
</evidence>
<dbReference type="InterPro" id="IPR019734">
    <property type="entry name" value="TPR_rpt"/>
</dbReference>
<dbReference type="InterPro" id="IPR011990">
    <property type="entry name" value="TPR-like_helical_dom_sf"/>
</dbReference>
<dbReference type="InterPro" id="IPR003594">
    <property type="entry name" value="HATPase_dom"/>
</dbReference>
<keyword evidence="9" id="KW-0812">Transmembrane</keyword>
<dbReference type="InterPro" id="IPR004358">
    <property type="entry name" value="Sig_transdc_His_kin-like_C"/>
</dbReference>
<evidence type="ECO:0000256" key="6">
    <source>
        <dbReference type="ARBA" id="ARBA00023012"/>
    </source>
</evidence>
<dbReference type="Pfam" id="PF13424">
    <property type="entry name" value="TPR_12"/>
    <property type="match status" value="1"/>
</dbReference>
<evidence type="ECO:0000256" key="1">
    <source>
        <dbReference type="ARBA" id="ARBA00000085"/>
    </source>
</evidence>
<dbReference type="EMBL" id="BMEC01000004">
    <property type="protein sequence ID" value="GGC31231.1"/>
    <property type="molecule type" value="Genomic_DNA"/>
</dbReference>
<dbReference type="InterPro" id="IPR036890">
    <property type="entry name" value="HATPase_C_sf"/>
</dbReference>
<dbReference type="Pfam" id="PF00512">
    <property type="entry name" value="HisKA"/>
    <property type="match status" value="1"/>
</dbReference>
<feature type="domain" description="Histidine kinase" evidence="10">
    <location>
        <begin position="433"/>
        <end position="650"/>
    </location>
</feature>
<feature type="transmembrane region" description="Helical" evidence="9">
    <location>
        <begin position="377"/>
        <end position="397"/>
    </location>
</feature>
<evidence type="ECO:0000313" key="12">
    <source>
        <dbReference type="Proteomes" id="UP000636010"/>
    </source>
</evidence>